<dbReference type="InterPro" id="IPR036420">
    <property type="entry name" value="BRCT_dom_sf"/>
</dbReference>
<evidence type="ECO:0000256" key="3">
    <source>
        <dbReference type="SAM" id="MobiDB-lite"/>
    </source>
</evidence>
<dbReference type="OrthoDB" id="118550at2759"/>
<name>A0A556VUP0_BAGYA</name>
<evidence type="ECO:0000313" key="7">
    <source>
        <dbReference type="EMBL" id="TTR68485.1"/>
    </source>
</evidence>
<dbReference type="Proteomes" id="UP000319801">
    <property type="component" value="Unassembled WGS sequence"/>
</dbReference>
<feature type="compositionally biased region" description="Low complexity" evidence="3">
    <location>
        <begin position="1"/>
        <end position="11"/>
    </location>
</feature>
<dbReference type="GO" id="GO:0032991">
    <property type="term" value="C:protein-containing complex"/>
    <property type="evidence" value="ECO:0007669"/>
    <property type="project" value="UniProtKB-ARBA"/>
</dbReference>
<keyword evidence="2" id="KW-0539">Nucleus</keyword>
<dbReference type="GO" id="GO:0005634">
    <property type="term" value="C:nucleus"/>
    <property type="evidence" value="ECO:0007669"/>
    <property type="project" value="UniProtKB-ARBA"/>
</dbReference>
<feature type="domain" description="Myb-like" evidence="4">
    <location>
        <begin position="351"/>
        <end position="401"/>
    </location>
</feature>
<accession>A0A556VUP0</accession>
<dbReference type="InterPro" id="IPR009057">
    <property type="entry name" value="Homeodomain-like_sf"/>
</dbReference>
<dbReference type="GO" id="GO:0010468">
    <property type="term" value="P:regulation of gene expression"/>
    <property type="evidence" value="ECO:0007669"/>
    <property type="project" value="UniProtKB-ARBA"/>
</dbReference>
<feature type="compositionally biased region" description="Basic and acidic residues" evidence="3">
    <location>
        <begin position="231"/>
        <end position="246"/>
    </location>
</feature>
<dbReference type="InterPro" id="IPR032448">
    <property type="entry name" value="SWIRM-assoc"/>
</dbReference>
<dbReference type="InterPro" id="IPR032450">
    <property type="entry name" value="SMARCC_N"/>
</dbReference>
<feature type="region of interest" description="Disordered" evidence="3">
    <location>
        <begin position="1"/>
        <end position="39"/>
    </location>
</feature>
<dbReference type="GO" id="GO:0045202">
    <property type="term" value="C:synapse"/>
    <property type="evidence" value="ECO:0007669"/>
    <property type="project" value="TreeGrafter"/>
</dbReference>
<evidence type="ECO:0000256" key="1">
    <source>
        <dbReference type="ARBA" id="ARBA00022853"/>
    </source>
</evidence>
<dbReference type="SUPFAM" id="SSF46689">
    <property type="entry name" value="Homeodomain-like"/>
    <property type="match status" value="1"/>
</dbReference>
<feature type="compositionally biased region" description="Basic and acidic residues" evidence="3">
    <location>
        <begin position="505"/>
        <end position="519"/>
    </location>
</feature>
<dbReference type="Pfam" id="PF00249">
    <property type="entry name" value="Myb_DNA-binding"/>
    <property type="match status" value="1"/>
</dbReference>
<feature type="compositionally biased region" description="Low complexity" evidence="3">
    <location>
        <begin position="677"/>
        <end position="698"/>
    </location>
</feature>
<dbReference type="InterPro" id="IPR017884">
    <property type="entry name" value="SANT_dom"/>
</dbReference>
<dbReference type="PROSITE" id="PS51293">
    <property type="entry name" value="SANT"/>
    <property type="match status" value="1"/>
</dbReference>
<gene>
    <name evidence="7" type="ORF">Baya_16171</name>
</gene>
<dbReference type="InterPro" id="IPR049898">
    <property type="entry name" value="MARR_BRCT_CHROMO"/>
</dbReference>
<dbReference type="Pfam" id="PF16498">
    <property type="entry name" value="SWIRM-assoc_3"/>
    <property type="match status" value="1"/>
</dbReference>
<dbReference type="GO" id="GO:0006325">
    <property type="term" value="P:chromatin organization"/>
    <property type="evidence" value="ECO:0007669"/>
    <property type="project" value="UniProtKB-KW"/>
</dbReference>
<proteinExistence type="predicted"/>
<dbReference type="GO" id="GO:0000785">
    <property type="term" value="C:chromatin"/>
    <property type="evidence" value="ECO:0007669"/>
    <property type="project" value="UniProtKB-ARBA"/>
</dbReference>
<keyword evidence="8" id="KW-1185">Reference proteome</keyword>
<dbReference type="InterPro" id="IPR032451">
    <property type="entry name" value="SMARCC_C"/>
</dbReference>
<sequence>MATAGTAATAAGGTGSGGSAAAQSGPGASLGRKKDGGPSAKFWESAETVSQLETVRLWLGKHYKKYVQADSPSCKSLAGLVIQLLQFQEDAFGRRVSNPALTKLPGKCFLDFKAGGALCHILGSAYKFKSEQGWRRFDLQNPSRMDRNVEMFMNIEKTLAQNNSLTRPNVYIASDIEQKLSGKLKDIIKRHQVHAKWVLDTDAFNEWMNEEDYEVDENRKVVNFRQRIFPKEEESSRTPDRKERKSLAGGKKRRRSPSPPSTPAESRKKGNKKGNAAPHWKRRGHRDDEEQDEDLTKDMEDPSPVPGMEEVSLPKNVNQKKDSENAPVKGGTMADLDEQEDGSVGSGGKSKAGSGTREWTEQETLLLLEALEMYKDDWNKVSEHVGSRTQDECILHFLRLPIEDPYLESSEASLGPLAYQPVPFSQSGNPVMSTVAFLASVVDPRVAAAAAKAALDEFSRVREEVPAELVEAHVKKVQEAAKSTGKVDPCYGLESSGIAGTAPEEPEKTETSEPEKMETDSESQQGETAESKDETEKASEAAEKPVAGEKVKSETAERPEGEEEDGDKGEMKQMSAADEKEKEVEMEVTAEVKDGEETTVTEEDKKKLELDIEEGNIATAAAAALASAATKAKMKKLEIKLRHFEELETIMDREKEAAFHMEQLKYAEMKARQQMEQQAAAAAAAAQHGQVAPPSHHGGPPPGQVAPPLPHGAPTTQIPPPGPMVGPGQPMPGRMMPGAPHGPMPPMMGSRHPAALNGMYPGPPPPAPPSAAQPDGIPPVPATSLPVRPPEN</sequence>
<feature type="region of interest" description="Disordered" evidence="3">
    <location>
        <begin position="480"/>
        <end position="582"/>
    </location>
</feature>
<dbReference type="Gene3D" id="1.10.10.60">
    <property type="entry name" value="Homeodomain-like"/>
    <property type="match status" value="1"/>
</dbReference>
<evidence type="ECO:0000256" key="2">
    <source>
        <dbReference type="ARBA" id="ARBA00023242"/>
    </source>
</evidence>
<dbReference type="Pfam" id="PF16495">
    <property type="entry name" value="SWIRM-assoc_1"/>
    <property type="match status" value="1"/>
</dbReference>
<dbReference type="SUPFAM" id="SSF52113">
    <property type="entry name" value="BRCT domain"/>
    <property type="match status" value="1"/>
</dbReference>
<dbReference type="AlphaFoldDB" id="A0A556VUP0"/>
<feature type="domain" description="SANT" evidence="5">
    <location>
        <begin position="354"/>
        <end position="405"/>
    </location>
</feature>
<dbReference type="PROSITE" id="PS52032">
    <property type="entry name" value="MARR_BRCT_CHROMO"/>
    <property type="match status" value="1"/>
</dbReference>
<evidence type="ECO:0000313" key="8">
    <source>
        <dbReference type="Proteomes" id="UP000319801"/>
    </source>
</evidence>
<dbReference type="Pfam" id="PF16496">
    <property type="entry name" value="SWIRM-assoc_2"/>
    <property type="match status" value="1"/>
</dbReference>
<organism evidence="7 8">
    <name type="scientific">Bagarius yarrelli</name>
    <name type="common">Goonch</name>
    <name type="synonym">Bagrus yarrelli</name>
    <dbReference type="NCBI Taxonomy" id="175774"/>
    <lineage>
        <taxon>Eukaryota</taxon>
        <taxon>Metazoa</taxon>
        <taxon>Chordata</taxon>
        <taxon>Craniata</taxon>
        <taxon>Vertebrata</taxon>
        <taxon>Euteleostomi</taxon>
        <taxon>Actinopterygii</taxon>
        <taxon>Neopterygii</taxon>
        <taxon>Teleostei</taxon>
        <taxon>Ostariophysi</taxon>
        <taxon>Siluriformes</taxon>
        <taxon>Sisoridae</taxon>
        <taxon>Sisorinae</taxon>
        <taxon>Bagarius</taxon>
    </lineage>
</organism>
<evidence type="ECO:0000259" key="6">
    <source>
        <dbReference type="PROSITE" id="PS52032"/>
    </source>
</evidence>
<protein>
    <submittedName>
        <fullName evidence="7">SWI/SNF complex subunit SMARCC1</fullName>
    </submittedName>
</protein>
<feature type="compositionally biased region" description="Low complexity" evidence="3">
    <location>
        <begin position="19"/>
        <end position="29"/>
    </location>
</feature>
<feature type="compositionally biased region" description="Low complexity" evidence="3">
    <location>
        <begin position="726"/>
        <end position="739"/>
    </location>
</feature>
<reference evidence="7 8" key="1">
    <citation type="journal article" date="2019" name="Genome Biol. Evol.">
        <title>Whole-Genome Sequencing of the Giant Devil Catfish, Bagarius yarrelli.</title>
        <authorList>
            <person name="Jiang W."/>
            <person name="Lv Y."/>
            <person name="Cheng L."/>
            <person name="Yang K."/>
            <person name="Chao B."/>
            <person name="Wang X."/>
            <person name="Li Y."/>
            <person name="Pan X."/>
            <person name="You X."/>
            <person name="Zhang Y."/>
            <person name="Yang J."/>
            <person name="Li J."/>
            <person name="Zhang X."/>
            <person name="Liu S."/>
            <person name="Sun C."/>
            <person name="Yang J."/>
            <person name="Shi Q."/>
        </authorList>
    </citation>
    <scope>NUCLEOTIDE SEQUENCE [LARGE SCALE GENOMIC DNA]</scope>
    <source>
        <strain evidence="7">JWS20170419001</strain>
        <tissue evidence="7">Muscle</tissue>
    </source>
</reference>
<dbReference type="InterPro" id="IPR001005">
    <property type="entry name" value="SANT/Myb"/>
</dbReference>
<feature type="region of interest" description="Disordered" evidence="3">
    <location>
        <begin position="231"/>
        <end position="358"/>
    </location>
</feature>
<evidence type="ECO:0000259" key="4">
    <source>
        <dbReference type="PROSITE" id="PS50090"/>
    </source>
</evidence>
<dbReference type="PANTHER" id="PTHR15381:SF1">
    <property type="entry name" value="CHONDROITIN SULFATE PROTEOGLYCAN 5"/>
    <property type="match status" value="1"/>
</dbReference>
<dbReference type="PROSITE" id="PS50090">
    <property type="entry name" value="MYB_LIKE"/>
    <property type="match status" value="1"/>
</dbReference>
<feature type="compositionally biased region" description="Pro residues" evidence="3">
    <location>
        <begin position="761"/>
        <end position="792"/>
    </location>
</feature>
<keyword evidence="1" id="KW-0156">Chromatin regulator</keyword>
<feature type="compositionally biased region" description="Basic and acidic residues" evidence="3">
    <location>
        <begin position="529"/>
        <end position="559"/>
    </location>
</feature>
<feature type="domain" description="Chromo" evidence="6">
    <location>
        <begin position="28"/>
        <end position="313"/>
    </location>
</feature>
<evidence type="ECO:0000259" key="5">
    <source>
        <dbReference type="PROSITE" id="PS51293"/>
    </source>
</evidence>
<dbReference type="EMBL" id="VCAZ01000273">
    <property type="protein sequence ID" value="TTR68485.1"/>
    <property type="molecule type" value="Genomic_DNA"/>
</dbReference>
<dbReference type="SMART" id="SM00717">
    <property type="entry name" value="SANT"/>
    <property type="match status" value="1"/>
</dbReference>
<comment type="caution">
    <text evidence="7">The sequence shown here is derived from an EMBL/GenBank/DDBJ whole genome shotgun (WGS) entry which is preliminary data.</text>
</comment>
<feature type="region of interest" description="Disordered" evidence="3">
    <location>
        <begin position="677"/>
        <end position="792"/>
    </location>
</feature>
<dbReference type="FunFam" id="1.10.10.60:FF:000014">
    <property type="entry name" value="SWI/SNF complex subunit SMARCC2 isoform C"/>
    <property type="match status" value="1"/>
</dbReference>
<dbReference type="PANTHER" id="PTHR15381">
    <property type="entry name" value="CHONDROITIN SULFATE PROTEOGLYCAN 5 -RELATED"/>
    <property type="match status" value="1"/>
</dbReference>
<dbReference type="GO" id="GO:0048858">
    <property type="term" value="P:cell projection morphogenesis"/>
    <property type="evidence" value="ECO:0007669"/>
    <property type="project" value="TreeGrafter"/>
</dbReference>
<feature type="compositionally biased region" description="Pro residues" evidence="3">
    <location>
        <begin position="699"/>
        <end position="724"/>
    </location>
</feature>